<keyword evidence="2" id="KW-1185">Reference proteome</keyword>
<dbReference type="AlphaFoldDB" id="A0A1T4XGX6"/>
<evidence type="ECO:0000313" key="1">
    <source>
        <dbReference type="EMBL" id="SKA88418.1"/>
    </source>
</evidence>
<name>A0A1T4XGX6_9GAMM</name>
<proteinExistence type="predicted"/>
<dbReference type="EMBL" id="FUYB01000017">
    <property type="protein sequence ID" value="SKA88418.1"/>
    <property type="molecule type" value="Genomic_DNA"/>
</dbReference>
<accession>A0A1T4XGX6</accession>
<evidence type="ECO:0000313" key="2">
    <source>
        <dbReference type="Proteomes" id="UP000190460"/>
    </source>
</evidence>
<dbReference type="RefSeq" id="WP_078923387.1">
    <property type="nucleotide sequence ID" value="NZ_FUYB01000017.1"/>
</dbReference>
<sequence>MTVIWDSNELFSMSEAVAAIEEYGGEAWQIEDVFSAALMGRVSLLCRADRVGVVKFIPDRPIDDSETTHDSETLFLDKQPSEGEYSGYFDPIADESGKHYLKALIRGEQPIQGIRRFIAHGDDDNDCLTAWSGEGVRPSIEDFYIQGLHLSLLIANLIQRNQYHYVSIFVAAELMAIAEGEKWLKPRSRFGSIHSQYHTSRIVQAAQQGAFPIWKKKLNGYWYCQWGKDVYSTSQVLVTDIERHFGLTLPLENRSLTLETLNAFLNDKDALAGLFAPSKQPPTPTYVIGVRKIYKFIINNVAPDFDFSTFDMDKVEKIAGYDTQGMLDAINPISGKDRTLASFKRDCLQKASFIFKKLAKKPS</sequence>
<organism evidence="1 2">
    <name type="scientific">Thiothrix eikelboomii</name>
    <dbReference type="NCBI Taxonomy" id="92487"/>
    <lineage>
        <taxon>Bacteria</taxon>
        <taxon>Pseudomonadati</taxon>
        <taxon>Pseudomonadota</taxon>
        <taxon>Gammaproteobacteria</taxon>
        <taxon>Thiotrichales</taxon>
        <taxon>Thiotrichaceae</taxon>
        <taxon>Thiothrix</taxon>
    </lineage>
</organism>
<reference evidence="1 2" key="1">
    <citation type="submission" date="2017-02" db="EMBL/GenBank/DDBJ databases">
        <authorList>
            <person name="Peterson S.W."/>
        </authorList>
    </citation>
    <scope>NUCLEOTIDE SEQUENCE [LARGE SCALE GENOMIC DNA]</scope>
    <source>
        <strain evidence="1 2">ATCC 49788</strain>
    </source>
</reference>
<dbReference type="STRING" id="92487.SAMN02745130_02931"/>
<dbReference type="Proteomes" id="UP000190460">
    <property type="component" value="Unassembled WGS sequence"/>
</dbReference>
<protein>
    <submittedName>
        <fullName evidence="1">Uncharacterized protein</fullName>
    </submittedName>
</protein>
<gene>
    <name evidence="1" type="ORF">SAMN02745130_02931</name>
</gene>